<reference evidence="1" key="2">
    <citation type="submission" date="2022-06" db="UniProtKB">
        <authorList>
            <consortium name="EnsemblMetazoa"/>
        </authorList>
    </citation>
    <scope>IDENTIFICATION</scope>
    <source>
        <strain evidence="1">DF5081</strain>
    </source>
</reference>
<reference evidence="2" key="1">
    <citation type="submission" date="2010-08" db="EMBL/GenBank/DDBJ databases">
        <authorList>
            <consortium name="Caenorhabditis japonica Sequencing Consortium"/>
            <person name="Wilson R.K."/>
        </authorList>
    </citation>
    <scope>NUCLEOTIDE SEQUENCE [LARGE SCALE GENOMIC DNA]</scope>
    <source>
        <strain evidence="2">DF5081</strain>
    </source>
</reference>
<proteinExistence type="predicted"/>
<evidence type="ECO:0000313" key="1">
    <source>
        <dbReference type="EnsemblMetazoa" id="CJA38628.1"/>
    </source>
</evidence>
<dbReference type="EnsemblMetazoa" id="CJA38628.1">
    <property type="protein sequence ID" value="CJA38628.1"/>
    <property type="gene ID" value="WBGene00214475"/>
</dbReference>
<accession>A0A8R1EN72</accession>
<name>A0A8R1EN72_CAEJA</name>
<evidence type="ECO:0000313" key="2">
    <source>
        <dbReference type="Proteomes" id="UP000005237"/>
    </source>
</evidence>
<keyword evidence="2" id="KW-1185">Reference proteome</keyword>
<protein>
    <submittedName>
        <fullName evidence="1">Uncharacterized protein</fullName>
    </submittedName>
</protein>
<sequence>MHIGSGFLAVKTRSAIKPSSFAFIPFQNQWYFKPKIKVTLPTNSIITNFTDLVTRIITSRAYPLDCSLVTNFEYIINETLFSLNPKTLEIRKNLNFHPQEVSSAAYFTTTPLEDNPVIFHDMIIGSLSENIPETHYNEIWESMQCSITRQFSARTDPTSGPISSAGIEQAFDF</sequence>
<organism evidence="1 2">
    <name type="scientific">Caenorhabditis japonica</name>
    <dbReference type="NCBI Taxonomy" id="281687"/>
    <lineage>
        <taxon>Eukaryota</taxon>
        <taxon>Metazoa</taxon>
        <taxon>Ecdysozoa</taxon>
        <taxon>Nematoda</taxon>
        <taxon>Chromadorea</taxon>
        <taxon>Rhabditida</taxon>
        <taxon>Rhabditina</taxon>
        <taxon>Rhabditomorpha</taxon>
        <taxon>Rhabditoidea</taxon>
        <taxon>Rhabditidae</taxon>
        <taxon>Peloderinae</taxon>
        <taxon>Caenorhabditis</taxon>
    </lineage>
</organism>
<dbReference type="Proteomes" id="UP000005237">
    <property type="component" value="Unassembled WGS sequence"/>
</dbReference>
<dbReference type="AlphaFoldDB" id="A0A8R1EN72"/>